<sequence length="1422" mass="159505">MHSISCSCRLHVLKGADRETLHKDISKALRHVGCLVDLVKNSQHAAYVRRLKLQSDFRLSKLVDSSSSEHPIQVYDAFHSALSTCVPALSNLQEVQIDFRDAIKKPTLAMLASLPRLDHLHFTMSKFGLQRLTPRLRARRLSIDNRYEEEPSPSHTKGRLDIFSGDLLEMLSVLSGTYAPKILKALKEQGPSGTLKTLSVIIKPEDLSILYGFLTGCPNLESINIEFPRYIARVPEALPVLLPSAVPSLKRLFAPDGLLRSFICGRPIATLRLPRHIDGWPFDRDLEDLRDIFAYCLLGTATITDLDLGMAPFGPDLFDQVVSSFPHLKRLGWAVSRATLVPKDIFLRFASATKPSKKRKGKQEVKLLLPSTYNIEANYLDTLLCLSLMKISLPSTLEVLFLEEIIIPGNCGPDFDDDSEIGGSTCIEATEGPIHCDGRSYTVDMVLAILSLISDEYPNLKCIVVGESETAELTWTKGPDDKWSWYGWVSFSPTRGNTGLPGMSSAVLVYSNLLPVEIWRECFQYLNIDDHKNLLLTCHLFHDIALPFAFNSISCSSELELYKDKSENYEDYLETTRRNTEGIRTLSKNTRYTPHVRRINLRCSLRLSKFVDQSLANTAKELHKSFIAALLSSLPAFANIREVHLRSDEPIKAPMLTALQALPRLESLSFMQVKFAIHKSRQRLELNELSIEISHARESDSKSAEKSLDLFSGDRLKRLSLKSEVYAPKVFVSLGQQGVLVHLVDLSVKVKSADISTLYRFLEFCPNLKVICIRVIWGLSISPDSLPELPASTLPLLKSVKFPHYLLKIFLRGRPVDTICLDDGLSNKTLFDLQQIVNIFALSTAKVIDLDLGADFDHRMFAYLAVSLPNLIRLKCRSSFTEALVSQGDYDRFTIQCAASADRAPLRTSRKLKLPNISKDNAKYLDILHYIAVMRQPLLGAIKELHLFNFLVSDFSTGCLPPKGLANLVVAPGQTEAQTISNHVVLVEQSADLVGLAMTPASLAYTNFLPFDVWRECFLYLGLDDHKNLLRICHLFHDICLPFVLKSVTYSSNIAVFKGYNLENVHQQLGKTRDEVDRLSGLAKDARNVQHVRQIKLQCSLRLSKLIDHDIVAASQEVHKLFLETVLLSVPSFSRVCEVPVDFREHIKRPLVTMLQSLPQLERLTFIRANFSVHKAKERLQICELSISNNVQSESNPNSVAKYLDVFSGERLKRLCLKSPIYAPKVFPSLTQQGVLKHLAHLSVTINSSDIPILFKFLKFCPKLNDLSISLHKTSPGLPSLPKLPPSVIPSLRSINVPRRLVKKFLPRRPINTICLGSATSGCWDQLQAIIPCIPLCTGTITDLDLGNVKVEDSKIFTLVATSFPNLTRLAFHPLTYQPLVSKLAYDRLPSYFTAKAEDLKISTRSCMKLHSDAGLETRYPT</sequence>
<dbReference type="Proteomes" id="UP000284706">
    <property type="component" value="Unassembled WGS sequence"/>
</dbReference>
<proteinExistence type="predicted"/>
<reference evidence="2 3" key="1">
    <citation type="journal article" date="2018" name="Evol. Lett.">
        <title>Horizontal gene cluster transfer increased hallucinogenic mushroom diversity.</title>
        <authorList>
            <person name="Reynolds H.T."/>
            <person name="Vijayakumar V."/>
            <person name="Gluck-Thaler E."/>
            <person name="Korotkin H.B."/>
            <person name="Matheny P.B."/>
            <person name="Slot J.C."/>
        </authorList>
    </citation>
    <scope>NUCLEOTIDE SEQUENCE [LARGE SCALE GENOMIC DNA]</scope>
    <source>
        <strain evidence="2 3">SRW20</strain>
    </source>
</reference>
<protein>
    <recommendedName>
        <fullName evidence="1">F-box domain-containing protein</fullName>
    </recommendedName>
</protein>
<comment type="caution">
    <text evidence="2">The sequence shown here is derived from an EMBL/GenBank/DDBJ whole genome shotgun (WGS) entry which is preliminary data.</text>
</comment>
<gene>
    <name evidence="2" type="ORF">CVT26_000679</name>
</gene>
<dbReference type="Gene3D" id="3.80.10.10">
    <property type="entry name" value="Ribonuclease Inhibitor"/>
    <property type="match status" value="1"/>
</dbReference>
<dbReference type="OrthoDB" id="2944104at2759"/>
<dbReference type="InParanoid" id="A0A409W770"/>
<name>A0A409W770_9AGAR</name>
<evidence type="ECO:0000313" key="2">
    <source>
        <dbReference type="EMBL" id="PPQ74377.1"/>
    </source>
</evidence>
<accession>A0A409W770</accession>
<evidence type="ECO:0000259" key="1">
    <source>
        <dbReference type="SMART" id="SM00256"/>
    </source>
</evidence>
<dbReference type="InterPro" id="IPR032675">
    <property type="entry name" value="LRR_dom_sf"/>
</dbReference>
<keyword evidence="3" id="KW-1185">Reference proteome</keyword>
<dbReference type="SMART" id="SM00256">
    <property type="entry name" value="FBOX"/>
    <property type="match status" value="2"/>
</dbReference>
<organism evidence="2 3">
    <name type="scientific">Gymnopilus dilepis</name>
    <dbReference type="NCBI Taxonomy" id="231916"/>
    <lineage>
        <taxon>Eukaryota</taxon>
        <taxon>Fungi</taxon>
        <taxon>Dikarya</taxon>
        <taxon>Basidiomycota</taxon>
        <taxon>Agaricomycotina</taxon>
        <taxon>Agaricomycetes</taxon>
        <taxon>Agaricomycetidae</taxon>
        <taxon>Agaricales</taxon>
        <taxon>Agaricineae</taxon>
        <taxon>Hymenogastraceae</taxon>
        <taxon>Gymnopilus</taxon>
    </lineage>
</organism>
<feature type="domain" description="F-box" evidence="1">
    <location>
        <begin position="514"/>
        <end position="554"/>
    </location>
</feature>
<dbReference type="SUPFAM" id="SSF52047">
    <property type="entry name" value="RNI-like"/>
    <property type="match status" value="1"/>
</dbReference>
<dbReference type="CDD" id="cd09917">
    <property type="entry name" value="F-box_SF"/>
    <property type="match status" value="1"/>
</dbReference>
<feature type="domain" description="F-box" evidence="1">
    <location>
        <begin position="1009"/>
        <end position="1047"/>
    </location>
</feature>
<evidence type="ECO:0000313" key="3">
    <source>
        <dbReference type="Proteomes" id="UP000284706"/>
    </source>
</evidence>
<dbReference type="InterPro" id="IPR001810">
    <property type="entry name" value="F-box_dom"/>
</dbReference>
<dbReference type="EMBL" id="NHYE01005344">
    <property type="protein sequence ID" value="PPQ74377.1"/>
    <property type="molecule type" value="Genomic_DNA"/>
</dbReference>
<dbReference type="Pfam" id="PF00646">
    <property type="entry name" value="F-box"/>
    <property type="match status" value="1"/>
</dbReference>
<dbReference type="STRING" id="231916.A0A409W770"/>